<feature type="transmembrane region" description="Helical" evidence="8">
    <location>
        <begin position="40"/>
        <end position="60"/>
    </location>
</feature>
<dbReference type="OrthoDB" id="7345770at2"/>
<keyword evidence="5 8" id="KW-0812">Transmembrane</keyword>
<keyword evidence="3" id="KW-0813">Transport</keyword>
<protein>
    <recommendedName>
        <fullName evidence="8">Probable membrane transporter protein</fullName>
    </recommendedName>
</protein>
<keyword evidence="6 8" id="KW-1133">Transmembrane helix</keyword>
<reference evidence="9 10" key="1">
    <citation type="submission" date="2019-03" db="EMBL/GenBank/DDBJ databases">
        <title>Rhodobacteraceae bacterium SM1902, a new member of the family Rhodobacteraceae isolated from Yantai.</title>
        <authorList>
            <person name="Sun Y."/>
        </authorList>
    </citation>
    <scope>NUCLEOTIDE SEQUENCE [LARGE SCALE GENOMIC DNA]</scope>
    <source>
        <strain evidence="9 10">SM1902</strain>
    </source>
</reference>
<keyword evidence="10" id="KW-1185">Reference proteome</keyword>
<evidence type="ECO:0000256" key="3">
    <source>
        <dbReference type="ARBA" id="ARBA00022448"/>
    </source>
</evidence>
<gene>
    <name evidence="9" type="ORF">E2L05_13680</name>
</gene>
<dbReference type="InterPro" id="IPR052017">
    <property type="entry name" value="TSUP"/>
</dbReference>
<evidence type="ECO:0000313" key="9">
    <source>
        <dbReference type="EMBL" id="TDL86322.1"/>
    </source>
</evidence>
<feature type="transmembrane region" description="Helical" evidence="8">
    <location>
        <begin position="126"/>
        <end position="145"/>
    </location>
</feature>
<feature type="transmembrane region" description="Helical" evidence="8">
    <location>
        <begin position="72"/>
        <end position="91"/>
    </location>
</feature>
<dbReference type="InterPro" id="IPR002781">
    <property type="entry name" value="TM_pro_TauE-like"/>
</dbReference>
<evidence type="ECO:0000256" key="8">
    <source>
        <dbReference type="RuleBase" id="RU363041"/>
    </source>
</evidence>
<name>A0A4R6ARW8_9RHOB</name>
<dbReference type="AlphaFoldDB" id="A0A4R6ARW8"/>
<evidence type="ECO:0000256" key="1">
    <source>
        <dbReference type="ARBA" id="ARBA00004651"/>
    </source>
</evidence>
<comment type="caution">
    <text evidence="9">The sequence shown here is derived from an EMBL/GenBank/DDBJ whole genome shotgun (WGS) entry which is preliminary data.</text>
</comment>
<proteinExistence type="inferred from homology"/>
<evidence type="ECO:0000256" key="6">
    <source>
        <dbReference type="ARBA" id="ARBA00022989"/>
    </source>
</evidence>
<keyword evidence="7 8" id="KW-0472">Membrane</keyword>
<organism evidence="9 10">
    <name type="scientific">Meridianimarinicoccus aquatilis</name>
    <dbReference type="NCBI Taxonomy" id="2552766"/>
    <lineage>
        <taxon>Bacteria</taxon>
        <taxon>Pseudomonadati</taxon>
        <taxon>Pseudomonadota</taxon>
        <taxon>Alphaproteobacteria</taxon>
        <taxon>Rhodobacterales</taxon>
        <taxon>Paracoccaceae</taxon>
        <taxon>Meridianimarinicoccus</taxon>
    </lineage>
</organism>
<comment type="subcellular location">
    <subcellularLocation>
        <location evidence="1 8">Cell membrane</location>
        <topology evidence="1 8">Multi-pass membrane protein</topology>
    </subcellularLocation>
</comment>
<feature type="transmembrane region" description="Helical" evidence="8">
    <location>
        <begin position="192"/>
        <end position="210"/>
    </location>
</feature>
<evidence type="ECO:0000256" key="4">
    <source>
        <dbReference type="ARBA" id="ARBA00022475"/>
    </source>
</evidence>
<feature type="transmembrane region" description="Helical" evidence="8">
    <location>
        <begin position="165"/>
        <end position="185"/>
    </location>
</feature>
<dbReference type="RefSeq" id="WP_133343469.1">
    <property type="nucleotide sequence ID" value="NZ_SMZO01000033.1"/>
</dbReference>
<evidence type="ECO:0000256" key="7">
    <source>
        <dbReference type="ARBA" id="ARBA00023136"/>
    </source>
</evidence>
<dbReference type="EMBL" id="SMZO01000033">
    <property type="protein sequence ID" value="TDL86322.1"/>
    <property type="molecule type" value="Genomic_DNA"/>
</dbReference>
<dbReference type="Pfam" id="PF01925">
    <property type="entry name" value="TauE"/>
    <property type="match status" value="1"/>
</dbReference>
<evidence type="ECO:0000313" key="10">
    <source>
        <dbReference type="Proteomes" id="UP000294562"/>
    </source>
</evidence>
<keyword evidence="4 8" id="KW-1003">Cell membrane</keyword>
<dbReference type="Proteomes" id="UP000294562">
    <property type="component" value="Unassembled WGS sequence"/>
</dbReference>
<dbReference type="GO" id="GO:0005886">
    <property type="term" value="C:plasma membrane"/>
    <property type="evidence" value="ECO:0007669"/>
    <property type="project" value="UniProtKB-SubCell"/>
</dbReference>
<dbReference type="PANTHER" id="PTHR30269">
    <property type="entry name" value="TRANSMEMBRANE PROTEIN YFCA"/>
    <property type="match status" value="1"/>
</dbReference>
<dbReference type="PANTHER" id="PTHR30269:SF37">
    <property type="entry name" value="MEMBRANE TRANSPORTER PROTEIN"/>
    <property type="match status" value="1"/>
</dbReference>
<evidence type="ECO:0000256" key="5">
    <source>
        <dbReference type="ARBA" id="ARBA00022692"/>
    </source>
</evidence>
<sequence>MFTTLTALVVGAVFFSALLRGIAGFGFALAAVPILSLVLPPLQAVTLAVLMQVIVGVHDIFSMHSNVHKPTLMRLCLGSLLGTPIGIFALAALSPDAARILIAAAVLGGLALLLRYKPTEPRPRHGLALFAGVASGAFSGLAAMPGPPAVAFYLGSGISAVQTRASLFLFFFVTALIATPGLIIAGGVSAQILALTVISIPALALGTKVGTEVFNRLDGDQYRQVAIGVMGLSAVIAGWRGLSGYI</sequence>
<accession>A0A4R6ARW8</accession>
<feature type="transmembrane region" description="Helical" evidence="8">
    <location>
        <begin position="97"/>
        <end position="114"/>
    </location>
</feature>
<comment type="similarity">
    <text evidence="2 8">Belongs to the 4-toluene sulfonate uptake permease (TSUP) (TC 2.A.102) family.</text>
</comment>
<evidence type="ECO:0000256" key="2">
    <source>
        <dbReference type="ARBA" id="ARBA00009142"/>
    </source>
</evidence>
<feature type="transmembrane region" description="Helical" evidence="8">
    <location>
        <begin position="222"/>
        <end position="242"/>
    </location>
</feature>